<dbReference type="CDD" id="cd02440">
    <property type="entry name" value="AdoMet_MTases"/>
    <property type="match status" value="1"/>
</dbReference>
<comment type="subcellular location">
    <subcellularLocation>
        <location evidence="6">Cytoplasm</location>
    </subcellularLocation>
</comment>
<keyword evidence="5 6" id="KW-0819">tRNA processing</keyword>
<organism evidence="8 9">
    <name type="scientific">Hwangdonia lutea</name>
    <dbReference type="NCBI Taxonomy" id="3075823"/>
    <lineage>
        <taxon>Bacteria</taxon>
        <taxon>Pseudomonadati</taxon>
        <taxon>Bacteroidota</taxon>
        <taxon>Flavobacteriia</taxon>
        <taxon>Flavobacteriales</taxon>
        <taxon>Flavobacteriaceae</taxon>
        <taxon>Hwangdonia</taxon>
    </lineage>
</organism>
<keyword evidence="2 6" id="KW-0489">Methyltransferase</keyword>
<evidence type="ECO:0000256" key="6">
    <source>
        <dbReference type="HAMAP-Rule" id="MF_01872"/>
    </source>
</evidence>
<comment type="catalytic activity">
    <reaction evidence="6">
        <text>adenosine(37) in tRNA1(Val) + S-adenosyl-L-methionine = N(6)-methyladenosine(37) in tRNA1(Val) + S-adenosyl-L-homocysteine + H(+)</text>
        <dbReference type="Rhea" id="RHEA:43160"/>
        <dbReference type="Rhea" id="RHEA-COMP:10369"/>
        <dbReference type="Rhea" id="RHEA-COMP:10370"/>
        <dbReference type="ChEBI" id="CHEBI:15378"/>
        <dbReference type="ChEBI" id="CHEBI:57856"/>
        <dbReference type="ChEBI" id="CHEBI:59789"/>
        <dbReference type="ChEBI" id="CHEBI:74411"/>
        <dbReference type="ChEBI" id="CHEBI:74449"/>
        <dbReference type="EC" id="2.1.1.223"/>
    </reaction>
</comment>
<keyword evidence="4 6" id="KW-0949">S-adenosyl-L-methionine</keyword>
<dbReference type="InterPro" id="IPR002052">
    <property type="entry name" value="DNA_methylase_N6_adenine_CS"/>
</dbReference>
<evidence type="ECO:0000256" key="2">
    <source>
        <dbReference type="ARBA" id="ARBA00022603"/>
    </source>
</evidence>
<protein>
    <recommendedName>
        <fullName evidence="6">tRNA1(Val) (adenine(37)-N6)-methyltransferase</fullName>
        <ecNumber evidence="6">2.1.1.223</ecNumber>
    </recommendedName>
    <alternativeName>
        <fullName evidence="6">tRNA m6A37 methyltransferase</fullName>
    </alternativeName>
</protein>
<keyword evidence="1 6" id="KW-0963">Cytoplasm</keyword>
<evidence type="ECO:0000256" key="3">
    <source>
        <dbReference type="ARBA" id="ARBA00022679"/>
    </source>
</evidence>
<dbReference type="Proteomes" id="UP001302486">
    <property type="component" value="Chromosome"/>
</dbReference>
<dbReference type="SUPFAM" id="SSF53335">
    <property type="entry name" value="S-adenosyl-L-methionine-dependent methyltransferases"/>
    <property type="match status" value="1"/>
</dbReference>
<comment type="function">
    <text evidence="6">Specifically methylates the adenine in position 37 of tRNA(1)(Val) (anticodon cmo5UAC).</text>
</comment>
<name>A0AA97HSA9_9FLAO</name>
<dbReference type="GO" id="GO:0008033">
    <property type="term" value="P:tRNA processing"/>
    <property type="evidence" value="ECO:0007669"/>
    <property type="project" value="UniProtKB-UniRule"/>
</dbReference>
<evidence type="ECO:0000256" key="5">
    <source>
        <dbReference type="ARBA" id="ARBA00022694"/>
    </source>
</evidence>
<dbReference type="InterPro" id="IPR050210">
    <property type="entry name" value="tRNA_Adenine-N(6)_MTase"/>
</dbReference>
<dbReference type="EMBL" id="CP136521">
    <property type="protein sequence ID" value="WOD44668.1"/>
    <property type="molecule type" value="Genomic_DNA"/>
</dbReference>
<dbReference type="EC" id="2.1.1.223" evidence="6"/>
<dbReference type="PANTHER" id="PTHR47739">
    <property type="entry name" value="TRNA1(VAL) (ADENINE(37)-N6)-METHYLTRANSFERASE"/>
    <property type="match status" value="1"/>
</dbReference>
<dbReference type="InterPro" id="IPR007848">
    <property type="entry name" value="Small_mtfrase_dom"/>
</dbReference>
<comment type="similarity">
    <text evidence="6">Belongs to the methyltransferase superfamily. tRNA (adenine-N(6)-)-methyltransferase family.</text>
</comment>
<dbReference type="GO" id="GO:0016430">
    <property type="term" value="F:tRNA (adenine-N6)-methyltransferase activity"/>
    <property type="evidence" value="ECO:0007669"/>
    <property type="project" value="UniProtKB-UniRule"/>
</dbReference>
<dbReference type="KEGG" id="hws:RNZ46_05265"/>
<dbReference type="InterPro" id="IPR022882">
    <property type="entry name" value="tRNA_adenine-N6_MeTrfase"/>
</dbReference>
<gene>
    <name evidence="8" type="ORF">RNZ46_05265</name>
</gene>
<evidence type="ECO:0000256" key="1">
    <source>
        <dbReference type="ARBA" id="ARBA00022490"/>
    </source>
</evidence>
<dbReference type="AlphaFoldDB" id="A0AA97HSA9"/>
<dbReference type="Pfam" id="PF05175">
    <property type="entry name" value="MTS"/>
    <property type="match status" value="1"/>
</dbReference>
<dbReference type="GO" id="GO:0003676">
    <property type="term" value="F:nucleic acid binding"/>
    <property type="evidence" value="ECO:0007669"/>
    <property type="project" value="InterPro"/>
</dbReference>
<dbReference type="PANTHER" id="PTHR47739:SF1">
    <property type="entry name" value="TRNA1(VAL) (ADENINE(37)-N6)-METHYLTRANSFERASE"/>
    <property type="match status" value="1"/>
</dbReference>
<feature type="domain" description="Methyltransferase small" evidence="7">
    <location>
        <begin position="39"/>
        <end position="124"/>
    </location>
</feature>
<evidence type="ECO:0000259" key="7">
    <source>
        <dbReference type="Pfam" id="PF05175"/>
    </source>
</evidence>
<dbReference type="InterPro" id="IPR029063">
    <property type="entry name" value="SAM-dependent_MTases_sf"/>
</dbReference>
<accession>A0AA97HSA9</accession>
<reference evidence="9" key="1">
    <citation type="submission" date="2024-06" db="EMBL/GenBank/DDBJ databases">
        <title>Hwangdonia haimaensis gen. nov., sp. nov., a member of the family Flavobacteriaceae isolated from the haima cold seep.</title>
        <authorList>
            <person name="Li J."/>
        </authorList>
    </citation>
    <scope>NUCLEOTIDE SEQUENCE [LARGE SCALE GENOMIC DNA]</scope>
    <source>
        <strain evidence="9">SCSIO 19198</strain>
    </source>
</reference>
<evidence type="ECO:0000313" key="8">
    <source>
        <dbReference type="EMBL" id="WOD44668.1"/>
    </source>
</evidence>
<evidence type="ECO:0000313" key="9">
    <source>
        <dbReference type="Proteomes" id="UP001302486"/>
    </source>
</evidence>
<dbReference type="GO" id="GO:0005737">
    <property type="term" value="C:cytoplasm"/>
    <property type="evidence" value="ECO:0007669"/>
    <property type="project" value="UniProtKB-SubCell"/>
</dbReference>
<dbReference type="GO" id="GO:0032259">
    <property type="term" value="P:methylation"/>
    <property type="evidence" value="ECO:0007669"/>
    <property type="project" value="UniProtKB-KW"/>
</dbReference>
<dbReference type="Gene3D" id="3.40.50.150">
    <property type="entry name" value="Vaccinia Virus protein VP39"/>
    <property type="match status" value="1"/>
</dbReference>
<keyword evidence="9" id="KW-1185">Reference proteome</keyword>
<dbReference type="HAMAP" id="MF_01872">
    <property type="entry name" value="tRNA_methyltr_YfiC"/>
    <property type="match status" value="1"/>
</dbReference>
<dbReference type="RefSeq" id="WP_316984331.1">
    <property type="nucleotide sequence ID" value="NZ_CP136521.1"/>
</dbReference>
<evidence type="ECO:0000256" key="4">
    <source>
        <dbReference type="ARBA" id="ARBA00022691"/>
    </source>
</evidence>
<keyword evidence="3 6" id="KW-0808">Transferase</keyword>
<sequence>MSKPFKFKQFTVKQDRCAMKIGTDSVLLGAWCSLKNNPFSVLDIGAGTGVISLMLAQRSNAELIDAIEINDNAYEQCVDNFEASPWGDRLFCYHASLKEFTEEIDDKYDLIVSNPPFYSEDYKTENKSRDLARFNDAMPFEHLIECVSKLLSKHGTFCVIIPFKEEVSFIDLASKANLFPNRILHIKGNQTSTIKRSLLAFSFRETCTEPSQGSALEKSELIIETERHQYTQDYINLTKDFYIKM</sequence>
<proteinExistence type="inferred from homology"/>
<dbReference type="PROSITE" id="PS00092">
    <property type="entry name" value="N6_MTASE"/>
    <property type="match status" value="1"/>
</dbReference>